<sequence>MSKIVTFRKKSEQEKAAEALRILAEAYAYYTPARGKADLVEETEIEQMFEYYAA</sequence>
<accession>A0A1G7GLY3</accession>
<dbReference type="EMBL" id="FNAY01000004">
    <property type="protein sequence ID" value="SDE89198.1"/>
    <property type="molecule type" value="Genomic_DNA"/>
</dbReference>
<name>A0A1G7GLY3_RHOCA</name>
<proteinExistence type="predicted"/>
<gene>
    <name evidence="1" type="ORF">SAMN04244550_01308</name>
</gene>
<dbReference type="RefSeq" id="WP_175454862.1">
    <property type="nucleotide sequence ID" value="NZ_CP119563.1"/>
</dbReference>
<dbReference type="AlphaFoldDB" id="A0A1G7GLY3"/>
<reference evidence="1 2" key="1">
    <citation type="submission" date="2016-10" db="EMBL/GenBank/DDBJ databases">
        <authorList>
            <person name="de Groot N.N."/>
        </authorList>
    </citation>
    <scope>NUCLEOTIDE SEQUENCE [LARGE SCALE GENOMIC DNA]</scope>
    <source>
        <strain evidence="2">DSM 938 / 37b4</strain>
    </source>
</reference>
<dbReference type="Proteomes" id="UP000183812">
    <property type="component" value="Unassembled WGS sequence"/>
</dbReference>
<protein>
    <submittedName>
        <fullName evidence="1">Uncharacterized protein</fullName>
    </submittedName>
</protein>
<evidence type="ECO:0000313" key="1">
    <source>
        <dbReference type="EMBL" id="SDE89198.1"/>
    </source>
</evidence>
<evidence type="ECO:0000313" key="2">
    <source>
        <dbReference type="Proteomes" id="UP000183812"/>
    </source>
</evidence>
<organism evidence="1 2">
    <name type="scientific">Rhodobacter capsulatus</name>
    <name type="common">Rhodopseudomonas capsulata</name>
    <dbReference type="NCBI Taxonomy" id="1061"/>
    <lineage>
        <taxon>Bacteria</taxon>
        <taxon>Pseudomonadati</taxon>
        <taxon>Pseudomonadota</taxon>
        <taxon>Alphaproteobacteria</taxon>
        <taxon>Rhodobacterales</taxon>
        <taxon>Rhodobacter group</taxon>
        <taxon>Rhodobacter</taxon>
    </lineage>
</organism>